<dbReference type="Proteomes" id="UP001319121">
    <property type="component" value="Chromosome"/>
</dbReference>
<evidence type="ECO:0000259" key="6">
    <source>
        <dbReference type="Pfam" id="PF02465"/>
    </source>
</evidence>
<protein>
    <recommendedName>
        <fullName evidence="5">Flagellar hook-associated protein 2</fullName>
        <shortName evidence="5">HAP2</shortName>
    </recommendedName>
    <alternativeName>
        <fullName evidence="5">Flagellar cap protein</fullName>
    </alternativeName>
</protein>
<evidence type="ECO:0000313" key="9">
    <source>
        <dbReference type="Proteomes" id="UP001319121"/>
    </source>
</evidence>
<evidence type="ECO:0000256" key="4">
    <source>
        <dbReference type="ARBA" id="ARBA00023143"/>
    </source>
</evidence>
<proteinExistence type="inferred from homology"/>
<dbReference type="GO" id="GO:0007155">
    <property type="term" value="P:cell adhesion"/>
    <property type="evidence" value="ECO:0007669"/>
    <property type="project" value="InterPro"/>
</dbReference>
<dbReference type="Pfam" id="PF02465">
    <property type="entry name" value="FliD_N"/>
    <property type="match status" value="1"/>
</dbReference>
<dbReference type="AlphaFoldDB" id="A0AAN1SYA4"/>
<evidence type="ECO:0000256" key="2">
    <source>
        <dbReference type="ARBA" id="ARBA00011255"/>
    </source>
</evidence>
<dbReference type="InterPro" id="IPR040026">
    <property type="entry name" value="FliD"/>
</dbReference>
<evidence type="ECO:0000256" key="1">
    <source>
        <dbReference type="ARBA" id="ARBA00009764"/>
    </source>
</evidence>
<evidence type="ECO:0000259" key="7">
    <source>
        <dbReference type="Pfam" id="PF07195"/>
    </source>
</evidence>
<evidence type="ECO:0000256" key="5">
    <source>
        <dbReference type="RuleBase" id="RU362066"/>
    </source>
</evidence>
<sequence>MATTSATSSGNLDVNGIVNQLMTVERQPIAKLNTREASYQAKVSAYGSVKGALAGFQTALQGLNSVSKYQSLTATPSDTTVFSASATSSAVAGTYSLDVTSLAQAQKLVAAGQTSSTAAIGSGAATTVTFDFGTISGGAFNAGTGKYTGASYLSNGSGTKSITIDSSNNSLQGISNAINAAQLGVTATVVNDGSGTPYRLALSSSNNGVSNSLKISVSGDAAISSLLAHDPANNAGQSLAETVTAQNANFKVNGVTVTKTSNTVSDVIPGVTLNLNKVTTSAATLTVARDSAAVSGSISSFVKAYNDLNTMLKAVSSYDAANKRGAILQGDSTVRALQSQLRSMLSTPVTGTTGAVTSLSNIGVSFQKDGTLALDQAKLDKVIASNFSDIAGLFTSVGKASDSLVAYSSATSATKPGSYAVNVSSLATQGSATGDLNLNAPPYTIANGTSINVTVDGITASVALTAGATYSAAQLASMIQSAINGTSAFSSVGASVAATITPSGFMSITSSRYGSASNVSLTSSAGTPVSAFMGTITSGTAGTDVAGTINGVSATGSGQRLVSGAGDSTGLGLTISGGTTGARGTVNYSQGYASSLDKWATSILASDGILANRTSGLDKTIKDIGNRRTELETRLVAVEKRYRTQFTSLDTMLSSMNQTSTYLTQQLARL</sequence>
<dbReference type="InterPro" id="IPR010809">
    <property type="entry name" value="FliD_C"/>
</dbReference>
<keyword evidence="5" id="KW-0964">Secreted</keyword>
<keyword evidence="4 5" id="KW-0975">Bacterial flagellum</keyword>
<dbReference type="EMBL" id="AP019536">
    <property type="protein sequence ID" value="BBI98786.1"/>
    <property type="molecule type" value="Genomic_DNA"/>
</dbReference>
<dbReference type="Pfam" id="PF07195">
    <property type="entry name" value="FliD_C"/>
    <property type="match status" value="2"/>
</dbReference>
<comment type="subcellular location">
    <subcellularLocation>
        <location evidence="5">Secreted</location>
    </subcellularLocation>
    <subcellularLocation>
        <location evidence="5">Bacterial flagellum</location>
    </subcellularLocation>
</comment>
<dbReference type="GO" id="GO:0009421">
    <property type="term" value="C:bacterial-type flagellum filament cap"/>
    <property type="evidence" value="ECO:0007669"/>
    <property type="project" value="InterPro"/>
</dbReference>
<dbReference type="GO" id="GO:0009424">
    <property type="term" value="C:bacterial-type flagellum hook"/>
    <property type="evidence" value="ECO:0007669"/>
    <property type="project" value="UniProtKB-UniRule"/>
</dbReference>
<dbReference type="KEGG" id="fku:FGKAn22_04790"/>
<dbReference type="GO" id="GO:0005576">
    <property type="term" value="C:extracellular region"/>
    <property type="evidence" value="ECO:0007669"/>
    <property type="project" value="UniProtKB-SubCell"/>
</dbReference>
<comment type="similarity">
    <text evidence="1 5">Belongs to the FliD family.</text>
</comment>
<evidence type="ECO:0000256" key="3">
    <source>
        <dbReference type="ARBA" id="ARBA00023054"/>
    </source>
</evidence>
<feature type="domain" description="Flagellar hook-associated protein 2 C-terminal" evidence="7">
    <location>
        <begin position="586"/>
        <end position="658"/>
    </location>
</feature>
<dbReference type="InterPro" id="IPR003481">
    <property type="entry name" value="FliD_N"/>
</dbReference>
<gene>
    <name evidence="8" type="ORF">FGKAn22_04790</name>
</gene>
<keyword evidence="9" id="KW-1185">Reference proteome</keyword>
<organism evidence="8 9">
    <name type="scientific">Ferrigenium kumadai</name>
    <dbReference type="NCBI Taxonomy" id="1682490"/>
    <lineage>
        <taxon>Bacteria</taxon>
        <taxon>Pseudomonadati</taxon>
        <taxon>Pseudomonadota</taxon>
        <taxon>Betaproteobacteria</taxon>
        <taxon>Nitrosomonadales</taxon>
        <taxon>Gallionellaceae</taxon>
        <taxon>Ferrigenium</taxon>
    </lineage>
</organism>
<name>A0AAN1SYA4_9PROT</name>
<feature type="domain" description="Flagellar hook-associated protein 2 N-terminal" evidence="6">
    <location>
        <begin position="11"/>
        <end position="106"/>
    </location>
</feature>
<dbReference type="PANTHER" id="PTHR30288">
    <property type="entry name" value="FLAGELLAR CAP/ASSEMBLY PROTEIN FLID"/>
    <property type="match status" value="1"/>
</dbReference>
<keyword evidence="3" id="KW-0175">Coiled coil</keyword>
<comment type="function">
    <text evidence="5">Required for morphogenesis and for the elongation of the flagellar filament by facilitating polymerization of the flagellin monomers at the tip of growing filament. Forms a capping structure, which prevents flagellin subunits (transported through the central channel of the flagellum) from leaking out without polymerization at the distal end.</text>
</comment>
<reference evidence="8 9" key="1">
    <citation type="submission" date="2019-03" db="EMBL/GenBank/DDBJ databases">
        <title>Complete genome sequence of Ferrigenium kumadai strain An22, a microaerophilic iron-oxidizing bacterium isolated from a paddy field soil.</title>
        <authorList>
            <person name="Watanabe T."/>
            <person name="Asakawa S."/>
        </authorList>
    </citation>
    <scope>NUCLEOTIDE SEQUENCE [LARGE SCALE GENOMIC DNA]</scope>
    <source>
        <strain evidence="8 9">An22</strain>
    </source>
</reference>
<evidence type="ECO:0000313" key="8">
    <source>
        <dbReference type="EMBL" id="BBI98786.1"/>
    </source>
</evidence>
<accession>A0AAN1SYA4</accession>
<dbReference type="RefSeq" id="WP_212786400.1">
    <property type="nucleotide sequence ID" value="NZ_AP019536.1"/>
</dbReference>
<comment type="subunit">
    <text evidence="2 5">Homopentamer.</text>
</comment>
<dbReference type="GO" id="GO:0071973">
    <property type="term" value="P:bacterial-type flagellum-dependent cell motility"/>
    <property type="evidence" value="ECO:0007669"/>
    <property type="project" value="TreeGrafter"/>
</dbReference>
<feature type="domain" description="Flagellar hook-associated protein 2 C-terminal" evidence="7">
    <location>
        <begin position="245"/>
        <end position="401"/>
    </location>
</feature>
<dbReference type="PANTHER" id="PTHR30288:SF0">
    <property type="entry name" value="FLAGELLAR HOOK-ASSOCIATED PROTEIN 2"/>
    <property type="match status" value="1"/>
</dbReference>